<protein>
    <submittedName>
        <fullName evidence="6">Uncharacterized protein</fullName>
    </submittedName>
</protein>
<feature type="region of interest" description="Disordered" evidence="5">
    <location>
        <begin position="110"/>
        <end position="130"/>
    </location>
</feature>
<organism evidence="6 7">
    <name type="scientific">Cuscuta australis</name>
    <dbReference type="NCBI Taxonomy" id="267555"/>
    <lineage>
        <taxon>Eukaryota</taxon>
        <taxon>Viridiplantae</taxon>
        <taxon>Streptophyta</taxon>
        <taxon>Embryophyta</taxon>
        <taxon>Tracheophyta</taxon>
        <taxon>Spermatophyta</taxon>
        <taxon>Magnoliopsida</taxon>
        <taxon>eudicotyledons</taxon>
        <taxon>Gunneridae</taxon>
        <taxon>Pentapetalae</taxon>
        <taxon>asterids</taxon>
        <taxon>lamiids</taxon>
        <taxon>Solanales</taxon>
        <taxon>Convolvulaceae</taxon>
        <taxon>Cuscuteae</taxon>
        <taxon>Cuscuta</taxon>
        <taxon>Cuscuta subgen. Grammica</taxon>
        <taxon>Cuscuta sect. Cleistogrammica</taxon>
    </lineage>
</organism>
<gene>
    <name evidence="6" type="ORF">DM860_015539</name>
</gene>
<feature type="coiled-coil region" evidence="4">
    <location>
        <begin position="18"/>
        <end position="52"/>
    </location>
</feature>
<dbReference type="GO" id="GO:0003682">
    <property type="term" value="F:chromatin binding"/>
    <property type="evidence" value="ECO:0007669"/>
    <property type="project" value="TreeGrafter"/>
</dbReference>
<evidence type="ECO:0000313" key="7">
    <source>
        <dbReference type="Proteomes" id="UP000249390"/>
    </source>
</evidence>
<dbReference type="GO" id="GO:0019212">
    <property type="term" value="F:phosphatase inhibitor activity"/>
    <property type="evidence" value="ECO:0007669"/>
    <property type="project" value="TreeGrafter"/>
</dbReference>
<evidence type="ECO:0000256" key="2">
    <source>
        <dbReference type="ARBA" id="ARBA00023242"/>
    </source>
</evidence>
<evidence type="ECO:0000256" key="5">
    <source>
        <dbReference type="SAM" id="MobiDB-lite"/>
    </source>
</evidence>
<dbReference type="GO" id="GO:0003714">
    <property type="term" value="F:transcription corepressor activity"/>
    <property type="evidence" value="ECO:0007669"/>
    <property type="project" value="TreeGrafter"/>
</dbReference>
<feature type="region of interest" description="Disordered" evidence="5">
    <location>
        <begin position="68"/>
        <end position="96"/>
    </location>
</feature>
<sequence length="275" mass="30743">MVLLGESYYADRSSKQTTEVLTRRGKALESQVQSLKAEMQDLEAEVAFFDTTASESVEGLVEIREEIVEETSYEKSASGGSGSSSMAENDTQKNDDEEYARVLARIAELEKEEEEEAEKASENNEDERERVLDRSIVHPTMDQQIGSSEVLGLSSMTKAVRSSRTEINEARMTTSRNHDQLKAEASNVQVLPKDECSHGECLTFCQPHSTEVNPKENTVVLESKAVVNKTQQHFDGGKAFTGSIVEHSPNFDMQPREQIVGRTSKPVSRFKMQRK</sequence>
<accession>A0A328DM83</accession>
<comment type="similarity">
    <text evidence="3">Belongs to the RNA polymerase II subunit 5-mediating protein family.</text>
</comment>
<dbReference type="GO" id="GO:0000122">
    <property type="term" value="P:negative regulation of transcription by RNA polymerase II"/>
    <property type="evidence" value="ECO:0007669"/>
    <property type="project" value="TreeGrafter"/>
</dbReference>
<dbReference type="EMBL" id="NQVE01000140">
    <property type="protein sequence ID" value="RAL45133.1"/>
    <property type="molecule type" value="Genomic_DNA"/>
</dbReference>
<dbReference type="InterPro" id="IPR004127">
    <property type="entry name" value="Prefoldin_subunit_alpha"/>
</dbReference>
<dbReference type="Pfam" id="PF02996">
    <property type="entry name" value="Prefoldin"/>
    <property type="match status" value="1"/>
</dbReference>
<evidence type="ECO:0000256" key="3">
    <source>
        <dbReference type="ARBA" id="ARBA00038295"/>
    </source>
</evidence>
<comment type="caution">
    <text evidence="6">The sequence shown here is derived from an EMBL/GenBank/DDBJ whole genome shotgun (WGS) entry which is preliminary data.</text>
</comment>
<comment type="subcellular location">
    <subcellularLocation>
        <location evidence="1">Nucleus</location>
    </subcellularLocation>
</comment>
<dbReference type="AlphaFoldDB" id="A0A328DM83"/>
<dbReference type="GO" id="GO:0009409">
    <property type="term" value="P:response to cold"/>
    <property type="evidence" value="ECO:0007669"/>
    <property type="project" value="UniProtKB-ARBA"/>
</dbReference>
<keyword evidence="4" id="KW-0175">Coiled coil</keyword>
<dbReference type="Gene3D" id="1.10.287.370">
    <property type="match status" value="1"/>
</dbReference>
<evidence type="ECO:0000256" key="4">
    <source>
        <dbReference type="SAM" id="Coils"/>
    </source>
</evidence>
<proteinExistence type="inferred from homology"/>
<evidence type="ECO:0000256" key="1">
    <source>
        <dbReference type="ARBA" id="ARBA00004123"/>
    </source>
</evidence>
<feature type="region of interest" description="Disordered" evidence="5">
    <location>
        <begin position="239"/>
        <end position="275"/>
    </location>
</feature>
<dbReference type="PANTHER" id="PTHR15111:SF0">
    <property type="entry name" value="UNCONVENTIONAL PREFOLDIN RPB5 INTERACTOR 1"/>
    <property type="match status" value="1"/>
</dbReference>
<dbReference type="PANTHER" id="PTHR15111">
    <property type="entry name" value="RNA POLYMERASE II SUBUNIT 5-MEDIATING PROTEIN NNX3"/>
    <property type="match status" value="1"/>
</dbReference>
<keyword evidence="7" id="KW-1185">Reference proteome</keyword>
<dbReference type="InterPro" id="IPR009053">
    <property type="entry name" value="Prefoldin"/>
</dbReference>
<dbReference type="SUPFAM" id="SSF46579">
    <property type="entry name" value="Prefoldin"/>
    <property type="match status" value="1"/>
</dbReference>
<dbReference type="Proteomes" id="UP000249390">
    <property type="component" value="Unassembled WGS sequence"/>
</dbReference>
<dbReference type="GO" id="GO:0005634">
    <property type="term" value="C:nucleus"/>
    <property type="evidence" value="ECO:0007669"/>
    <property type="project" value="UniProtKB-SubCell"/>
</dbReference>
<evidence type="ECO:0000313" key="6">
    <source>
        <dbReference type="EMBL" id="RAL45133.1"/>
    </source>
</evidence>
<feature type="compositionally biased region" description="Basic and acidic residues" evidence="5">
    <location>
        <begin position="118"/>
        <end position="130"/>
    </location>
</feature>
<keyword evidence="2" id="KW-0539">Nucleus</keyword>
<dbReference type="InterPro" id="IPR052255">
    <property type="entry name" value="RNA_pol_II_subunit5-mediator"/>
</dbReference>
<name>A0A328DM83_9ASTE</name>
<reference evidence="6 7" key="1">
    <citation type="submission" date="2018-06" db="EMBL/GenBank/DDBJ databases">
        <title>The Genome of Cuscuta australis (Dodder) Provides Insight into the Evolution of Plant Parasitism.</title>
        <authorList>
            <person name="Liu H."/>
        </authorList>
    </citation>
    <scope>NUCLEOTIDE SEQUENCE [LARGE SCALE GENOMIC DNA]</scope>
    <source>
        <strain evidence="7">cv. Yunnan</strain>
        <tissue evidence="6">Vines</tissue>
    </source>
</reference>
<dbReference type="GO" id="GO:0006457">
    <property type="term" value="P:protein folding"/>
    <property type="evidence" value="ECO:0007669"/>
    <property type="project" value="UniProtKB-ARBA"/>
</dbReference>